<organism evidence="2">
    <name type="scientific">Singulisphaera sp. Ch08</name>
    <dbReference type="NCBI Taxonomy" id="3120278"/>
    <lineage>
        <taxon>Bacteria</taxon>
        <taxon>Pseudomonadati</taxon>
        <taxon>Planctomycetota</taxon>
        <taxon>Planctomycetia</taxon>
        <taxon>Isosphaerales</taxon>
        <taxon>Isosphaeraceae</taxon>
        <taxon>Singulisphaera</taxon>
    </lineage>
</organism>
<proteinExistence type="predicted"/>
<dbReference type="AlphaFoldDB" id="A0AAU7CI99"/>
<keyword evidence="2" id="KW-0547">Nucleotide-binding</keyword>
<dbReference type="InterPro" id="IPR036890">
    <property type="entry name" value="HATPase_C_sf"/>
</dbReference>
<dbReference type="PANTHER" id="PTHR35801:SF1">
    <property type="entry name" value="PHOSPHOSERINE PHOSPHATASE RSBX"/>
    <property type="match status" value="1"/>
</dbReference>
<dbReference type="InterPro" id="IPR039248">
    <property type="entry name" value="Ptase_RsbX"/>
</dbReference>
<dbReference type="Gene3D" id="3.30.565.10">
    <property type="entry name" value="Histidine kinase-like ATPase, C-terminal domain"/>
    <property type="match status" value="1"/>
</dbReference>
<keyword evidence="2" id="KW-0067">ATP-binding</keyword>
<feature type="domain" description="PPM-type phosphatase" evidence="1">
    <location>
        <begin position="143"/>
        <end position="337"/>
    </location>
</feature>
<gene>
    <name evidence="2" type="ORF">V5E97_01935</name>
</gene>
<reference evidence="2" key="1">
    <citation type="submission" date="2024-05" db="EMBL/GenBank/DDBJ databases">
        <title>Planctomycetes of the genus Singulisphaera possess chitinolytic capabilities.</title>
        <authorList>
            <person name="Ivanova A."/>
        </authorList>
    </citation>
    <scope>NUCLEOTIDE SEQUENCE</scope>
    <source>
        <strain evidence="2">Ch08T</strain>
    </source>
</reference>
<dbReference type="InterPro" id="IPR036457">
    <property type="entry name" value="PPM-type-like_dom_sf"/>
</dbReference>
<dbReference type="SUPFAM" id="SSF55874">
    <property type="entry name" value="ATPase domain of HSP90 chaperone/DNA topoisomerase II/histidine kinase"/>
    <property type="match status" value="1"/>
</dbReference>
<dbReference type="RefSeq" id="WP_406697601.1">
    <property type="nucleotide sequence ID" value="NZ_CP155447.1"/>
</dbReference>
<sequence>MPAGAPLALVIDDASKVGEARRSAVALARRLGFDETGRGQLAIVVTEAATNLFKHAVGGELILQGLEAGEAQGLEVLSIDRGPGMADIGRCFADGFSTAGSPGHGLGAISRLSSSFEIDSGLGVGTVSSARLWAVASTKAVKLDPVEWGAVNVPFPGELVSGDAWGIAADSGQTLIVVADGLGHGPLAAEASHAAVRVFHAKAALGPAGIIGAAHEALRSTRGAAMAVARLDPARREIVYCGVGNIAGAIVVPGHGRGSSMVSHNGTVGHTVRKIKEFVYPWEEGSLVIMHSDGLASHWRLDRRAGLALKHPSLIAGVLYRDSARGRDDVTVLVVRERSESYP</sequence>
<dbReference type="SUPFAM" id="SSF81606">
    <property type="entry name" value="PP2C-like"/>
    <property type="match status" value="1"/>
</dbReference>
<evidence type="ECO:0000259" key="1">
    <source>
        <dbReference type="SMART" id="SM00331"/>
    </source>
</evidence>
<dbReference type="GO" id="GO:0005524">
    <property type="term" value="F:ATP binding"/>
    <property type="evidence" value="ECO:0007669"/>
    <property type="project" value="UniProtKB-KW"/>
</dbReference>
<dbReference type="SMART" id="SM00331">
    <property type="entry name" value="PP2C_SIG"/>
    <property type="match status" value="1"/>
</dbReference>
<dbReference type="InterPro" id="IPR001932">
    <property type="entry name" value="PPM-type_phosphatase-like_dom"/>
</dbReference>
<dbReference type="InterPro" id="IPR003594">
    <property type="entry name" value="HATPase_dom"/>
</dbReference>
<dbReference type="Pfam" id="PF13581">
    <property type="entry name" value="HATPase_c_2"/>
    <property type="match status" value="1"/>
</dbReference>
<dbReference type="Pfam" id="PF07228">
    <property type="entry name" value="SpoIIE"/>
    <property type="match status" value="1"/>
</dbReference>
<protein>
    <submittedName>
        <fullName evidence="2">ATP-binding SpoIIE family protein phosphatase</fullName>
    </submittedName>
</protein>
<evidence type="ECO:0000313" key="2">
    <source>
        <dbReference type="EMBL" id="XBH04803.1"/>
    </source>
</evidence>
<name>A0AAU7CI99_9BACT</name>
<dbReference type="Gene3D" id="3.60.40.10">
    <property type="entry name" value="PPM-type phosphatase domain"/>
    <property type="match status" value="1"/>
</dbReference>
<accession>A0AAU7CI99</accession>
<dbReference type="EMBL" id="CP155447">
    <property type="protein sequence ID" value="XBH04803.1"/>
    <property type="molecule type" value="Genomic_DNA"/>
</dbReference>
<dbReference type="PANTHER" id="PTHR35801">
    <property type="entry name" value="PHOSPHOSERINE PHOSPHATASE RSBX"/>
    <property type="match status" value="1"/>
</dbReference>
<dbReference type="CDD" id="cd16934">
    <property type="entry name" value="HATPase_RsbT-like"/>
    <property type="match status" value="1"/>
</dbReference>